<feature type="domain" description="Major facilitator superfamily (MFS) profile" evidence="3">
    <location>
        <begin position="10"/>
        <end position="447"/>
    </location>
</feature>
<dbReference type="InterPro" id="IPR020846">
    <property type="entry name" value="MFS_dom"/>
</dbReference>
<keyword evidence="2" id="KW-0472">Membrane</keyword>
<feature type="transmembrane region" description="Helical" evidence="2">
    <location>
        <begin position="267"/>
        <end position="289"/>
    </location>
</feature>
<dbReference type="GO" id="GO:0008028">
    <property type="term" value="F:monocarboxylic acid transmembrane transporter activity"/>
    <property type="evidence" value="ECO:0007669"/>
    <property type="project" value="TreeGrafter"/>
</dbReference>
<evidence type="ECO:0000256" key="2">
    <source>
        <dbReference type="SAM" id="Phobius"/>
    </source>
</evidence>
<evidence type="ECO:0000259" key="3">
    <source>
        <dbReference type="PROSITE" id="PS50850"/>
    </source>
</evidence>
<reference evidence="4 5" key="1">
    <citation type="submission" date="2024-01" db="EMBL/GenBank/DDBJ databases">
        <title>The genome of the rayed Mediterranean limpet Patella caerulea (Linnaeus, 1758).</title>
        <authorList>
            <person name="Anh-Thu Weber A."/>
            <person name="Halstead-Nussloch G."/>
        </authorList>
    </citation>
    <scope>NUCLEOTIDE SEQUENCE [LARGE SCALE GENOMIC DNA]</scope>
    <source>
        <strain evidence="4">AATW-2023a</strain>
        <tissue evidence="4">Whole specimen</tissue>
    </source>
</reference>
<protein>
    <recommendedName>
        <fullName evidence="3">Major facilitator superfamily (MFS) profile domain-containing protein</fullName>
    </recommendedName>
</protein>
<feature type="transmembrane region" description="Helical" evidence="2">
    <location>
        <begin position="134"/>
        <end position="157"/>
    </location>
</feature>
<feature type="transmembrane region" description="Helical" evidence="2">
    <location>
        <begin position="355"/>
        <end position="377"/>
    </location>
</feature>
<organism evidence="4 5">
    <name type="scientific">Patella caerulea</name>
    <name type="common">Rayed Mediterranean limpet</name>
    <dbReference type="NCBI Taxonomy" id="87958"/>
    <lineage>
        <taxon>Eukaryota</taxon>
        <taxon>Metazoa</taxon>
        <taxon>Spiralia</taxon>
        <taxon>Lophotrochozoa</taxon>
        <taxon>Mollusca</taxon>
        <taxon>Gastropoda</taxon>
        <taxon>Patellogastropoda</taxon>
        <taxon>Patelloidea</taxon>
        <taxon>Patellidae</taxon>
        <taxon>Patella</taxon>
    </lineage>
</organism>
<gene>
    <name evidence="4" type="ORF">SNE40_019559</name>
</gene>
<feature type="transmembrane region" description="Helical" evidence="2">
    <location>
        <begin position="43"/>
        <end position="64"/>
    </location>
</feature>
<dbReference type="Proteomes" id="UP001347796">
    <property type="component" value="Unassembled WGS sequence"/>
</dbReference>
<dbReference type="EMBL" id="JAZGQO010000014">
    <property type="protein sequence ID" value="KAK6171353.1"/>
    <property type="molecule type" value="Genomic_DNA"/>
</dbReference>
<dbReference type="Gene3D" id="1.20.1250.20">
    <property type="entry name" value="MFS general substrate transporter like domains"/>
    <property type="match status" value="1"/>
</dbReference>
<keyword evidence="5" id="KW-1185">Reference proteome</keyword>
<feature type="transmembrane region" description="Helical" evidence="2">
    <location>
        <begin position="423"/>
        <end position="444"/>
    </location>
</feature>
<comment type="caution">
    <text evidence="4">The sequence shown here is derived from an EMBL/GenBank/DDBJ whole genome shotgun (WGS) entry which is preliminary data.</text>
</comment>
<dbReference type="GO" id="GO:0016020">
    <property type="term" value="C:membrane"/>
    <property type="evidence" value="ECO:0007669"/>
    <property type="project" value="UniProtKB-SubCell"/>
</dbReference>
<feature type="transmembrane region" description="Helical" evidence="2">
    <location>
        <begin position="331"/>
        <end position="349"/>
    </location>
</feature>
<feature type="transmembrane region" description="Helical" evidence="2">
    <location>
        <begin position="101"/>
        <end position="122"/>
    </location>
</feature>
<dbReference type="Pfam" id="PF07690">
    <property type="entry name" value="MFS_1"/>
    <property type="match status" value="1"/>
</dbReference>
<dbReference type="InterPro" id="IPR050327">
    <property type="entry name" value="Proton-linked_MCT"/>
</dbReference>
<dbReference type="SUPFAM" id="SSF103473">
    <property type="entry name" value="MFS general substrate transporter"/>
    <property type="match status" value="1"/>
</dbReference>
<proteinExistence type="predicted"/>
<keyword evidence="2" id="KW-0812">Transmembrane</keyword>
<feature type="transmembrane region" description="Helical" evidence="2">
    <location>
        <begin position="7"/>
        <end position="31"/>
    </location>
</feature>
<evidence type="ECO:0000256" key="1">
    <source>
        <dbReference type="ARBA" id="ARBA00004141"/>
    </source>
</evidence>
<keyword evidence="2" id="KW-1133">Transmembrane helix</keyword>
<feature type="transmembrane region" description="Helical" evidence="2">
    <location>
        <begin position="389"/>
        <end position="411"/>
    </location>
</feature>
<dbReference type="CDD" id="cd17352">
    <property type="entry name" value="MFS_MCT_SLC16"/>
    <property type="match status" value="1"/>
</dbReference>
<evidence type="ECO:0000313" key="4">
    <source>
        <dbReference type="EMBL" id="KAK6171353.1"/>
    </source>
</evidence>
<sequence length="510" mass="54970">MEGGVWGIVVVISAFMIQFVAYGITGSIGIYNVEFLEYFDTTAFDISLMSSINLGMFLGAGPIASYLMDRYSHRKVVLVGGFMSSVGILVMPWLPGIPYMYLFYGVINGLGGCFSYVPSHVLSGLYYDKYQGLATGLATGGSGLGITVGPMLIAYLIEEYTWKGSLLILSGISFNVLVFGALLRPPPPRTIREIEVPTVSVDLAFSVKKKNPENSTIVVHGIDDTVTLSLDTVPTKYLDDKNSDKSKSRQKSYLHKLFKHILTNVDFMIYFINNIFWNIGLAVALAFLAEYCVQQGISKIDSSLVVTMVGLGNFLGCLFGGVLSNIKRLDSICTFCMVNILAGGCLMLVPTLTSYTLIVTFSFFFGLFTGIILGYLLAITGEILGPEDFGDGVGVIMIANGLGAFAGPMIAGYVERMSGGLSGGLLIGGIFCVIGGLTVLLIPVRKCFVKINKQKPVEVYIGPMKDASIGTLPVLVMPTITANGVSNNKVIPGCLQKTSFFKQVNLEDEK</sequence>
<comment type="subcellular location">
    <subcellularLocation>
        <location evidence="1">Membrane</location>
        <topology evidence="1">Multi-pass membrane protein</topology>
    </subcellularLocation>
</comment>
<dbReference type="InterPro" id="IPR036259">
    <property type="entry name" value="MFS_trans_sf"/>
</dbReference>
<feature type="transmembrane region" description="Helical" evidence="2">
    <location>
        <begin position="304"/>
        <end position="324"/>
    </location>
</feature>
<dbReference type="PROSITE" id="PS50850">
    <property type="entry name" value="MFS"/>
    <property type="match status" value="1"/>
</dbReference>
<feature type="transmembrane region" description="Helical" evidence="2">
    <location>
        <begin position="76"/>
        <end position="95"/>
    </location>
</feature>
<dbReference type="PANTHER" id="PTHR11360:SF284">
    <property type="entry name" value="EG:103B4.3 PROTEIN-RELATED"/>
    <property type="match status" value="1"/>
</dbReference>
<feature type="transmembrane region" description="Helical" evidence="2">
    <location>
        <begin position="163"/>
        <end position="183"/>
    </location>
</feature>
<accession>A0AAN8J9N4</accession>
<dbReference type="InterPro" id="IPR011701">
    <property type="entry name" value="MFS"/>
</dbReference>
<evidence type="ECO:0000313" key="5">
    <source>
        <dbReference type="Proteomes" id="UP001347796"/>
    </source>
</evidence>
<dbReference type="AlphaFoldDB" id="A0AAN8J9N4"/>
<name>A0AAN8J9N4_PATCE</name>
<dbReference type="PANTHER" id="PTHR11360">
    <property type="entry name" value="MONOCARBOXYLATE TRANSPORTER"/>
    <property type="match status" value="1"/>
</dbReference>